<organism evidence="2 3">
    <name type="scientific">Liparis tanakae</name>
    <name type="common">Tanaka's snailfish</name>
    <dbReference type="NCBI Taxonomy" id="230148"/>
    <lineage>
        <taxon>Eukaryota</taxon>
        <taxon>Metazoa</taxon>
        <taxon>Chordata</taxon>
        <taxon>Craniata</taxon>
        <taxon>Vertebrata</taxon>
        <taxon>Euteleostomi</taxon>
        <taxon>Actinopterygii</taxon>
        <taxon>Neopterygii</taxon>
        <taxon>Teleostei</taxon>
        <taxon>Neoteleostei</taxon>
        <taxon>Acanthomorphata</taxon>
        <taxon>Eupercaria</taxon>
        <taxon>Perciformes</taxon>
        <taxon>Cottioidei</taxon>
        <taxon>Cottales</taxon>
        <taxon>Liparidae</taxon>
        <taxon>Liparis</taxon>
    </lineage>
</organism>
<reference evidence="2 3" key="1">
    <citation type="submission" date="2019-03" db="EMBL/GenBank/DDBJ databases">
        <title>First draft genome of Liparis tanakae, snailfish: a comprehensive survey of snailfish specific genes.</title>
        <authorList>
            <person name="Kim W."/>
            <person name="Song I."/>
            <person name="Jeong J.-H."/>
            <person name="Kim D."/>
            <person name="Kim S."/>
            <person name="Ryu S."/>
            <person name="Song J.Y."/>
            <person name="Lee S.K."/>
        </authorList>
    </citation>
    <scope>NUCLEOTIDE SEQUENCE [LARGE SCALE GENOMIC DNA]</scope>
    <source>
        <tissue evidence="2">Muscle</tissue>
    </source>
</reference>
<feature type="region of interest" description="Disordered" evidence="1">
    <location>
        <begin position="29"/>
        <end position="64"/>
    </location>
</feature>
<dbReference type="AlphaFoldDB" id="A0A4Z2F8A2"/>
<dbReference type="EMBL" id="SRLO01001516">
    <property type="protein sequence ID" value="TNN37235.1"/>
    <property type="molecule type" value="Genomic_DNA"/>
</dbReference>
<dbReference type="Proteomes" id="UP000314294">
    <property type="component" value="Unassembled WGS sequence"/>
</dbReference>
<feature type="region of interest" description="Disordered" evidence="1">
    <location>
        <begin position="89"/>
        <end position="120"/>
    </location>
</feature>
<protein>
    <submittedName>
        <fullName evidence="2">Uncharacterized protein</fullName>
    </submittedName>
</protein>
<feature type="compositionally biased region" description="Pro residues" evidence="1">
    <location>
        <begin position="38"/>
        <end position="48"/>
    </location>
</feature>
<proteinExistence type="predicted"/>
<feature type="compositionally biased region" description="Basic and acidic residues" evidence="1">
    <location>
        <begin position="108"/>
        <end position="120"/>
    </location>
</feature>
<feature type="compositionally biased region" description="Basic and acidic residues" evidence="1">
    <location>
        <begin position="91"/>
        <end position="100"/>
    </location>
</feature>
<name>A0A4Z2F8A2_9TELE</name>
<keyword evidence="3" id="KW-1185">Reference proteome</keyword>
<evidence type="ECO:0000313" key="3">
    <source>
        <dbReference type="Proteomes" id="UP000314294"/>
    </source>
</evidence>
<comment type="caution">
    <text evidence="2">The sequence shown here is derived from an EMBL/GenBank/DDBJ whole genome shotgun (WGS) entry which is preliminary data.</text>
</comment>
<evidence type="ECO:0000256" key="1">
    <source>
        <dbReference type="SAM" id="MobiDB-lite"/>
    </source>
</evidence>
<gene>
    <name evidence="2" type="ORF">EYF80_052601</name>
</gene>
<sequence length="120" mass="13914">MRRGEGRREKERRKDKRRLEHLTWTACRSTWRHTTKECPPPPAPPPPPSEEEEEEEQPGSLWEVTASVEVQPMGSSRLRRRCCPSSVYTLDRLRLTDHGKASPGGGGGRERERERERERG</sequence>
<accession>A0A4Z2F8A2</accession>
<evidence type="ECO:0000313" key="2">
    <source>
        <dbReference type="EMBL" id="TNN37235.1"/>
    </source>
</evidence>